<dbReference type="GO" id="GO:0031505">
    <property type="term" value="P:fungal-type cell wall organization"/>
    <property type="evidence" value="ECO:0007669"/>
    <property type="project" value="TreeGrafter"/>
</dbReference>
<sequence>MGPAQQTNTIGAPAYLWDTRDPDLDDALHNPDPKQSAIQDAEWTLWSVRGWANYFTLFVLLFGLIALFAGWPIAAYYSQRQWERNGFNLGGINGTGQVPDLPNLPSRIDKDTPQDVYTRVGFDGETYNLVFSDEFNVDGRTFFPGDDPFWEAVDLHYWPTDDIEWYDPEQVITKDGALVFTMEQVPNHGMNFKSGMVQSWNKFCFTGGYIETAVSLPGTPDAPGFWPGVWTMGNLGRAGYGATTEGMWPYSYDSCDVGTFPNQTDRNGNPASAATGNYNHDGPISYLPGQRLSACTCPGSDHPGPSTSNGRSAPEIDIIEAQIRLSVERGQASQSFQLAPFDDGYNYKNTTPETTIYDSTMTVQNTYKGGVWQQAASALTYVKHENYVGTSGGYGTYGFEYNPSRGNDGYITWSVDGEKTWTVTTASVGPNEISQVSQRLIPEEPMYVIINFGMSPGFQGQDFSKLVFPNVMKVDYVRVYQKAGHEDWSCSPDHHPTQDYIDSHAVAYSNPNLTTWDKAGYTFPRNSLLDGC</sequence>
<dbReference type="Gene3D" id="2.60.120.200">
    <property type="match status" value="2"/>
</dbReference>
<dbReference type="EMBL" id="KN824290">
    <property type="protein sequence ID" value="KIM28936.1"/>
    <property type="molecule type" value="Genomic_DNA"/>
</dbReference>
<evidence type="ECO:0000256" key="3">
    <source>
        <dbReference type="ARBA" id="ARBA00022692"/>
    </source>
</evidence>
<dbReference type="SUPFAM" id="SSF49899">
    <property type="entry name" value="Concanavalin A-like lectins/glucanases"/>
    <property type="match status" value="1"/>
</dbReference>
<dbReference type="PANTHER" id="PTHR31361">
    <property type="entry name" value="BETA-GLUCAN SYNTHESIS-ASSOCIATED PROTEIN KRE6-RELATED"/>
    <property type="match status" value="1"/>
</dbReference>
<proteinExistence type="inferred from homology"/>
<keyword evidence="5 9" id="KW-1133">Transmembrane helix</keyword>
<evidence type="ECO:0000256" key="1">
    <source>
        <dbReference type="ARBA" id="ARBA00004606"/>
    </source>
</evidence>
<feature type="domain" description="GH16" evidence="10">
    <location>
        <begin position="120"/>
        <end position="485"/>
    </location>
</feature>
<dbReference type="AlphaFoldDB" id="A0A0C3BBW1"/>
<dbReference type="GO" id="GO:0005886">
    <property type="term" value="C:plasma membrane"/>
    <property type="evidence" value="ECO:0007669"/>
    <property type="project" value="TreeGrafter"/>
</dbReference>
<evidence type="ECO:0000256" key="5">
    <source>
        <dbReference type="ARBA" id="ARBA00022989"/>
    </source>
</evidence>
<evidence type="ECO:0000256" key="4">
    <source>
        <dbReference type="ARBA" id="ARBA00022968"/>
    </source>
</evidence>
<evidence type="ECO:0000256" key="9">
    <source>
        <dbReference type="SAM" id="Phobius"/>
    </source>
</evidence>
<evidence type="ECO:0000256" key="8">
    <source>
        <dbReference type="ARBA" id="ARBA00023316"/>
    </source>
</evidence>
<keyword evidence="12" id="KW-1185">Reference proteome</keyword>
<keyword evidence="6 9" id="KW-0472">Membrane</keyword>
<accession>A0A0C3BBW1</accession>
<gene>
    <name evidence="11" type="ORF">M408DRAFT_68341</name>
</gene>
<name>A0A0C3BBW1_SERVB</name>
<keyword evidence="8" id="KW-0961">Cell wall biogenesis/degradation</keyword>
<comment type="subcellular location">
    <subcellularLocation>
        <location evidence="1">Membrane</location>
        <topology evidence="1">Single-pass type II membrane protein</topology>
    </subcellularLocation>
</comment>
<dbReference type="GO" id="GO:0015926">
    <property type="term" value="F:glucosidase activity"/>
    <property type="evidence" value="ECO:0007669"/>
    <property type="project" value="TreeGrafter"/>
</dbReference>
<evidence type="ECO:0000313" key="11">
    <source>
        <dbReference type="EMBL" id="KIM28936.1"/>
    </source>
</evidence>
<evidence type="ECO:0000313" key="12">
    <source>
        <dbReference type="Proteomes" id="UP000054097"/>
    </source>
</evidence>
<dbReference type="GO" id="GO:0005789">
    <property type="term" value="C:endoplasmic reticulum membrane"/>
    <property type="evidence" value="ECO:0007669"/>
    <property type="project" value="TreeGrafter"/>
</dbReference>
<dbReference type="InterPro" id="IPR013320">
    <property type="entry name" value="ConA-like_dom_sf"/>
</dbReference>
<dbReference type="OrthoDB" id="412647at2759"/>
<dbReference type="PANTHER" id="PTHR31361:SF15">
    <property type="entry name" value="GH16 DOMAIN-CONTAINING PROTEIN"/>
    <property type="match status" value="1"/>
</dbReference>
<dbReference type="STRING" id="933852.A0A0C3BBW1"/>
<evidence type="ECO:0000256" key="6">
    <source>
        <dbReference type="ARBA" id="ARBA00023136"/>
    </source>
</evidence>
<reference evidence="12" key="2">
    <citation type="submission" date="2015-01" db="EMBL/GenBank/DDBJ databases">
        <title>Evolutionary Origins and Diversification of the Mycorrhizal Mutualists.</title>
        <authorList>
            <consortium name="DOE Joint Genome Institute"/>
            <consortium name="Mycorrhizal Genomics Consortium"/>
            <person name="Kohler A."/>
            <person name="Kuo A."/>
            <person name="Nagy L.G."/>
            <person name="Floudas D."/>
            <person name="Copeland A."/>
            <person name="Barry K.W."/>
            <person name="Cichocki N."/>
            <person name="Veneault-Fourrey C."/>
            <person name="LaButti K."/>
            <person name="Lindquist E.A."/>
            <person name="Lipzen A."/>
            <person name="Lundell T."/>
            <person name="Morin E."/>
            <person name="Murat C."/>
            <person name="Riley R."/>
            <person name="Ohm R."/>
            <person name="Sun H."/>
            <person name="Tunlid A."/>
            <person name="Henrissat B."/>
            <person name="Grigoriev I.V."/>
            <person name="Hibbett D.S."/>
            <person name="Martin F."/>
        </authorList>
    </citation>
    <scope>NUCLEOTIDE SEQUENCE [LARGE SCALE GENOMIC DNA]</scope>
    <source>
        <strain evidence="12">MAFF 305830</strain>
    </source>
</reference>
<evidence type="ECO:0000256" key="7">
    <source>
        <dbReference type="ARBA" id="ARBA00023180"/>
    </source>
</evidence>
<dbReference type="PROSITE" id="PS51762">
    <property type="entry name" value="GH16_2"/>
    <property type="match status" value="1"/>
</dbReference>
<dbReference type="InterPro" id="IPR005629">
    <property type="entry name" value="Skn1/Kre6/Sbg1"/>
</dbReference>
<feature type="transmembrane region" description="Helical" evidence="9">
    <location>
        <begin position="54"/>
        <end position="77"/>
    </location>
</feature>
<reference evidence="11 12" key="1">
    <citation type="submission" date="2014-04" db="EMBL/GenBank/DDBJ databases">
        <authorList>
            <consortium name="DOE Joint Genome Institute"/>
            <person name="Kuo A."/>
            <person name="Zuccaro A."/>
            <person name="Kohler A."/>
            <person name="Nagy L.G."/>
            <person name="Floudas D."/>
            <person name="Copeland A."/>
            <person name="Barry K.W."/>
            <person name="Cichocki N."/>
            <person name="Veneault-Fourrey C."/>
            <person name="LaButti K."/>
            <person name="Lindquist E.A."/>
            <person name="Lipzen A."/>
            <person name="Lundell T."/>
            <person name="Morin E."/>
            <person name="Murat C."/>
            <person name="Sun H."/>
            <person name="Tunlid A."/>
            <person name="Henrissat B."/>
            <person name="Grigoriev I.V."/>
            <person name="Hibbett D.S."/>
            <person name="Martin F."/>
            <person name="Nordberg H.P."/>
            <person name="Cantor M.N."/>
            <person name="Hua S.X."/>
        </authorList>
    </citation>
    <scope>NUCLEOTIDE SEQUENCE [LARGE SCALE GENOMIC DNA]</scope>
    <source>
        <strain evidence="11 12">MAFF 305830</strain>
    </source>
</reference>
<keyword evidence="11" id="KW-0378">Hydrolase</keyword>
<dbReference type="Proteomes" id="UP000054097">
    <property type="component" value="Unassembled WGS sequence"/>
</dbReference>
<organism evidence="11 12">
    <name type="scientific">Serendipita vermifera MAFF 305830</name>
    <dbReference type="NCBI Taxonomy" id="933852"/>
    <lineage>
        <taxon>Eukaryota</taxon>
        <taxon>Fungi</taxon>
        <taxon>Dikarya</taxon>
        <taxon>Basidiomycota</taxon>
        <taxon>Agaricomycotina</taxon>
        <taxon>Agaricomycetes</taxon>
        <taxon>Sebacinales</taxon>
        <taxon>Serendipitaceae</taxon>
        <taxon>Serendipita</taxon>
    </lineage>
</organism>
<dbReference type="FunFam" id="2.60.120.200:FF:000140">
    <property type="entry name" value="Beta-glucan synthesis-associated protein"/>
    <property type="match status" value="1"/>
</dbReference>
<comment type="similarity">
    <text evidence="2">Belongs to the SKN1/KRE6 family.</text>
</comment>
<dbReference type="InterPro" id="IPR000757">
    <property type="entry name" value="Beta-glucanase-like"/>
</dbReference>
<dbReference type="Pfam" id="PF03935">
    <property type="entry name" value="SKN1_KRE6_Sbg1"/>
    <property type="match status" value="1"/>
</dbReference>
<evidence type="ECO:0000256" key="2">
    <source>
        <dbReference type="ARBA" id="ARBA00010962"/>
    </source>
</evidence>
<dbReference type="FunFam" id="2.60.120.200:FF:000135">
    <property type="entry name" value="Related to KRE6-glucan synthase subunit"/>
    <property type="match status" value="1"/>
</dbReference>
<dbReference type="HOGENOM" id="CLU_010811_3_0_1"/>
<keyword evidence="7" id="KW-0325">Glycoprotein</keyword>
<dbReference type="GO" id="GO:0006078">
    <property type="term" value="P:(1-&gt;6)-beta-D-glucan biosynthetic process"/>
    <property type="evidence" value="ECO:0007669"/>
    <property type="project" value="TreeGrafter"/>
</dbReference>
<protein>
    <submittedName>
        <fullName evidence="11">Glycoside hydrolase family 16 protein</fullName>
    </submittedName>
</protein>
<dbReference type="CDD" id="cd02180">
    <property type="entry name" value="GH16_fungal_KRE6_glucanase"/>
    <property type="match status" value="1"/>
</dbReference>
<keyword evidence="4" id="KW-0735">Signal-anchor</keyword>
<evidence type="ECO:0000259" key="10">
    <source>
        <dbReference type="PROSITE" id="PS51762"/>
    </source>
</evidence>
<keyword evidence="3 9" id="KW-0812">Transmembrane</keyword>